<name>A0ABW0YQG6_9BACI</name>
<evidence type="ECO:0000256" key="1">
    <source>
        <dbReference type="SAM" id="Phobius"/>
    </source>
</evidence>
<organism evidence="3 4">
    <name type="scientific">Thalassorhabdus alkalitolerans</name>
    <dbReference type="NCBI Taxonomy" id="2282697"/>
    <lineage>
        <taxon>Bacteria</taxon>
        <taxon>Bacillati</taxon>
        <taxon>Bacillota</taxon>
        <taxon>Bacilli</taxon>
        <taxon>Bacillales</taxon>
        <taxon>Bacillaceae</taxon>
        <taxon>Thalassorhabdus</taxon>
    </lineage>
</organism>
<feature type="transmembrane region" description="Helical" evidence="1">
    <location>
        <begin position="66"/>
        <end position="93"/>
    </location>
</feature>
<feature type="transmembrane region" description="Helical" evidence="1">
    <location>
        <begin position="154"/>
        <end position="170"/>
    </location>
</feature>
<dbReference type="InterPro" id="IPR025565">
    <property type="entry name" value="DUF4328"/>
</dbReference>
<evidence type="ECO:0000259" key="2">
    <source>
        <dbReference type="Pfam" id="PF14219"/>
    </source>
</evidence>
<dbReference type="EMBL" id="JBHSOZ010000003">
    <property type="protein sequence ID" value="MFC5712604.1"/>
    <property type="molecule type" value="Genomic_DNA"/>
</dbReference>
<accession>A0ABW0YQG6</accession>
<feature type="transmembrane region" description="Helical" evidence="1">
    <location>
        <begin position="190"/>
        <end position="210"/>
    </location>
</feature>
<proteinExistence type="predicted"/>
<sequence>MKQEALHNKHSKDPGRRAKVSVIFIVLTIVFSIISIAASLIEAGIFNAYDPGTTFDQISSSDMETLGMISLFIHLPNTLIFMVSIVFYLFWLYRMHENARIMDLEGVVYTPGWGVAFYFIPLVNLVLPLISMFHLYTSHLKQKNNNQPNKGHTLIIFVWWITFISSYLASNPVNFWTEGETIEFLLNDTQNFIVSEVLFVLSGICLLIVMRRLTALQKELLAKR</sequence>
<keyword evidence="1" id="KW-1133">Transmembrane helix</keyword>
<feature type="transmembrane region" description="Helical" evidence="1">
    <location>
        <begin position="20"/>
        <end position="45"/>
    </location>
</feature>
<evidence type="ECO:0000313" key="3">
    <source>
        <dbReference type="EMBL" id="MFC5712604.1"/>
    </source>
</evidence>
<feature type="transmembrane region" description="Helical" evidence="1">
    <location>
        <begin position="113"/>
        <end position="133"/>
    </location>
</feature>
<reference evidence="4" key="1">
    <citation type="journal article" date="2019" name="Int. J. Syst. Evol. Microbiol.">
        <title>The Global Catalogue of Microorganisms (GCM) 10K type strain sequencing project: providing services to taxonomists for standard genome sequencing and annotation.</title>
        <authorList>
            <consortium name="The Broad Institute Genomics Platform"/>
            <consortium name="The Broad Institute Genome Sequencing Center for Infectious Disease"/>
            <person name="Wu L."/>
            <person name="Ma J."/>
        </authorList>
    </citation>
    <scope>NUCLEOTIDE SEQUENCE [LARGE SCALE GENOMIC DNA]</scope>
    <source>
        <strain evidence="4">CECT 7184</strain>
    </source>
</reference>
<dbReference type="Proteomes" id="UP001596142">
    <property type="component" value="Unassembled WGS sequence"/>
</dbReference>
<comment type="caution">
    <text evidence="3">The sequence shown here is derived from an EMBL/GenBank/DDBJ whole genome shotgun (WGS) entry which is preliminary data.</text>
</comment>
<feature type="domain" description="DUF4328" evidence="2">
    <location>
        <begin position="59"/>
        <end position="215"/>
    </location>
</feature>
<keyword evidence="1" id="KW-0472">Membrane</keyword>
<keyword evidence="1" id="KW-0812">Transmembrane</keyword>
<dbReference type="RefSeq" id="WP_054634993.1">
    <property type="nucleotide sequence ID" value="NZ_JBHSOZ010000003.1"/>
</dbReference>
<dbReference type="Pfam" id="PF14219">
    <property type="entry name" value="DUF4328"/>
    <property type="match status" value="1"/>
</dbReference>
<keyword evidence="4" id="KW-1185">Reference proteome</keyword>
<gene>
    <name evidence="3" type="ORF">ACFPU1_07410</name>
</gene>
<protein>
    <submittedName>
        <fullName evidence="3">DUF4328 domain-containing protein</fullName>
    </submittedName>
</protein>
<evidence type="ECO:0000313" key="4">
    <source>
        <dbReference type="Proteomes" id="UP001596142"/>
    </source>
</evidence>